<protein>
    <submittedName>
        <fullName evidence="2">Uncharacterized protein</fullName>
    </submittedName>
</protein>
<organism evidence="2 3">
    <name type="scientific">Anaeromyxobacter diazotrophicus</name>
    <dbReference type="NCBI Taxonomy" id="2590199"/>
    <lineage>
        <taxon>Bacteria</taxon>
        <taxon>Pseudomonadati</taxon>
        <taxon>Myxococcota</taxon>
        <taxon>Myxococcia</taxon>
        <taxon>Myxococcales</taxon>
        <taxon>Cystobacterineae</taxon>
        <taxon>Anaeromyxobacteraceae</taxon>
        <taxon>Anaeromyxobacter</taxon>
    </lineage>
</organism>
<dbReference type="AlphaFoldDB" id="A0A7I9VPS8"/>
<dbReference type="Proteomes" id="UP000503640">
    <property type="component" value="Unassembled WGS sequence"/>
</dbReference>
<dbReference type="RefSeq" id="WP_176066926.1">
    <property type="nucleotide sequence ID" value="NZ_BJTG01000007.1"/>
</dbReference>
<keyword evidence="3" id="KW-1185">Reference proteome</keyword>
<comment type="caution">
    <text evidence="2">The sequence shown here is derived from an EMBL/GenBank/DDBJ whole genome shotgun (WGS) entry which is preliminary data.</text>
</comment>
<accession>A0A7I9VPS8</accession>
<feature type="region of interest" description="Disordered" evidence="1">
    <location>
        <begin position="1"/>
        <end position="104"/>
    </location>
</feature>
<reference evidence="3" key="1">
    <citation type="journal article" date="2020" name="Appl. Environ. Microbiol.">
        <title>Diazotrophic Anaeromyxobacter Isolates from Soils.</title>
        <authorList>
            <person name="Masuda Y."/>
            <person name="Yamanaka H."/>
            <person name="Xu Z.X."/>
            <person name="Shiratori Y."/>
            <person name="Aono T."/>
            <person name="Amachi S."/>
            <person name="Senoo K."/>
            <person name="Itoh H."/>
        </authorList>
    </citation>
    <scope>NUCLEOTIDE SEQUENCE [LARGE SCALE GENOMIC DNA]</scope>
    <source>
        <strain evidence="3">R267</strain>
    </source>
</reference>
<evidence type="ECO:0000256" key="1">
    <source>
        <dbReference type="SAM" id="MobiDB-lite"/>
    </source>
</evidence>
<evidence type="ECO:0000313" key="2">
    <source>
        <dbReference type="EMBL" id="GEJ58412.1"/>
    </source>
</evidence>
<evidence type="ECO:0000313" key="3">
    <source>
        <dbReference type="Proteomes" id="UP000503640"/>
    </source>
</evidence>
<feature type="compositionally biased region" description="Polar residues" evidence="1">
    <location>
        <begin position="89"/>
        <end position="104"/>
    </location>
</feature>
<gene>
    <name evidence="2" type="ORF">AMYX_31530</name>
</gene>
<feature type="compositionally biased region" description="Basic residues" evidence="1">
    <location>
        <begin position="47"/>
        <end position="57"/>
    </location>
</feature>
<feature type="compositionally biased region" description="Basic residues" evidence="1">
    <location>
        <begin position="71"/>
        <end position="80"/>
    </location>
</feature>
<proteinExistence type="predicted"/>
<dbReference type="EMBL" id="BJTG01000007">
    <property type="protein sequence ID" value="GEJ58412.1"/>
    <property type="molecule type" value="Genomic_DNA"/>
</dbReference>
<sequence>MATKAEEHRYWTERSGPKKAKSPPRPRRDVGVDTAKPGVSATDRKAGPRKASPKAAKKAAYALERSEGRPSRRSTRRAANRQRTDSQMRVKQRTTGMRPSQAGV</sequence>
<feature type="compositionally biased region" description="Basic and acidic residues" evidence="1">
    <location>
        <begin position="1"/>
        <end position="16"/>
    </location>
</feature>
<name>A0A7I9VPS8_9BACT</name>